<dbReference type="PANTHER" id="PTHR45569">
    <property type="entry name" value="SENSOR PROTEIN KDPD"/>
    <property type="match status" value="1"/>
</dbReference>
<dbReference type="AlphaFoldDB" id="A0A9X2IBB1"/>
<dbReference type="SUPFAM" id="SSF55874">
    <property type="entry name" value="ATPase domain of HSP90 chaperone/DNA topoisomerase II/histidine kinase"/>
    <property type="match status" value="1"/>
</dbReference>
<evidence type="ECO:0000256" key="6">
    <source>
        <dbReference type="ARBA" id="ARBA00022692"/>
    </source>
</evidence>
<dbReference type="GO" id="GO:0005886">
    <property type="term" value="C:plasma membrane"/>
    <property type="evidence" value="ECO:0007669"/>
    <property type="project" value="TreeGrafter"/>
</dbReference>
<dbReference type="SUPFAM" id="SSF52402">
    <property type="entry name" value="Adenine nucleotide alpha hydrolases-like"/>
    <property type="match status" value="1"/>
</dbReference>
<reference evidence="15" key="1">
    <citation type="submission" date="2021-11" db="EMBL/GenBank/DDBJ databases">
        <title>Legionella maioricencis sp. nov., a new species isolated from hot water samples in Mallorca.</title>
        <authorList>
            <person name="Crespi S."/>
            <person name="Drasar V."/>
            <person name="Salva-Serra F."/>
            <person name="Jaen-Luchoro D."/>
            <person name="Pineiro-Iglesias B."/>
            <person name="Aliaga F."/>
            <person name="Fernandez-Juarez V."/>
            <person name="Coll G."/>
            <person name="Moore E.R.B."/>
            <person name="Bennasar-Figueras A."/>
        </authorList>
    </citation>
    <scope>NUCLEOTIDE SEQUENCE</scope>
    <source>
        <strain evidence="15">HCPI-6</strain>
    </source>
</reference>
<evidence type="ECO:0000256" key="8">
    <source>
        <dbReference type="ARBA" id="ARBA00022777"/>
    </source>
</evidence>
<dbReference type="EC" id="2.7.13.3" evidence="3"/>
<dbReference type="InterPro" id="IPR027417">
    <property type="entry name" value="P-loop_NTPase"/>
</dbReference>
<dbReference type="Gene3D" id="3.30.450.40">
    <property type="match status" value="1"/>
</dbReference>
<keyword evidence="8 15" id="KW-0418">Kinase</keyword>
<evidence type="ECO:0000256" key="7">
    <source>
        <dbReference type="ARBA" id="ARBA00022741"/>
    </source>
</evidence>
<proteinExistence type="predicted"/>
<dbReference type="RefSeq" id="WP_250419611.1">
    <property type="nucleotide sequence ID" value="NZ_JAJKBJ010000003.1"/>
</dbReference>
<organism evidence="15 16">
    <name type="scientific">Legionella maioricensis</name>
    <dbReference type="NCBI Taxonomy" id="2896528"/>
    <lineage>
        <taxon>Bacteria</taxon>
        <taxon>Pseudomonadati</taxon>
        <taxon>Pseudomonadota</taxon>
        <taxon>Gammaproteobacteria</taxon>
        <taxon>Legionellales</taxon>
        <taxon>Legionellaceae</taxon>
        <taxon>Legionella</taxon>
    </lineage>
</organism>
<dbReference type="CDD" id="cd00082">
    <property type="entry name" value="HisKA"/>
    <property type="match status" value="1"/>
</dbReference>
<dbReference type="SMART" id="SM00388">
    <property type="entry name" value="HisKA"/>
    <property type="match status" value="1"/>
</dbReference>
<gene>
    <name evidence="15" type="ORF">LOX96_03915</name>
</gene>
<evidence type="ECO:0000256" key="2">
    <source>
        <dbReference type="ARBA" id="ARBA00004141"/>
    </source>
</evidence>
<evidence type="ECO:0000256" key="3">
    <source>
        <dbReference type="ARBA" id="ARBA00012438"/>
    </source>
</evidence>
<dbReference type="InterPro" id="IPR003018">
    <property type="entry name" value="GAF"/>
</dbReference>
<evidence type="ECO:0000259" key="14">
    <source>
        <dbReference type="PROSITE" id="PS50109"/>
    </source>
</evidence>
<dbReference type="Proteomes" id="UP001139721">
    <property type="component" value="Unassembled WGS sequence"/>
</dbReference>
<feature type="transmembrane region" description="Helical" evidence="13">
    <location>
        <begin position="448"/>
        <end position="468"/>
    </location>
</feature>
<comment type="subcellular location">
    <subcellularLocation>
        <location evidence="2">Membrane</location>
        <topology evidence="2">Multi-pass membrane protein</topology>
    </subcellularLocation>
</comment>
<evidence type="ECO:0000256" key="13">
    <source>
        <dbReference type="SAM" id="Phobius"/>
    </source>
</evidence>
<dbReference type="CDD" id="cd01987">
    <property type="entry name" value="USP_KdpD-like"/>
    <property type="match status" value="1"/>
</dbReference>
<comment type="caution">
    <text evidence="15">The sequence shown here is derived from an EMBL/GenBank/DDBJ whole genome shotgun (WGS) entry which is preliminary data.</text>
</comment>
<dbReference type="GO" id="GO:0005524">
    <property type="term" value="F:ATP binding"/>
    <property type="evidence" value="ECO:0007669"/>
    <property type="project" value="UniProtKB-KW"/>
</dbReference>
<dbReference type="CDD" id="cd00075">
    <property type="entry name" value="HATPase"/>
    <property type="match status" value="1"/>
</dbReference>
<feature type="domain" description="Histidine kinase" evidence="14">
    <location>
        <begin position="671"/>
        <end position="886"/>
    </location>
</feature>
<dbReference type="Pfam" id="PF00512">
    <property type="entry name" value="HisKA"/>
    <property type="match status" value="1"/>
</dbReference>
<dbReference type="PANTHER" id="PTHR45569:SF1">
    <property type="entry name" value="SENSOR PROTEIN KDPD"/>
    <property type="match status" value="1"/>
</dbReference>
<keyword evidence="12 13" id="KW-0472">Membrane</keyword>
<dbReference type="Gene3D" id="3.30.565.10">
    <property type="entry name" value="Histidine kinase-like ATPase, C-terminal domain"/>
    <property type="match status" value="1"/>
</dbReference>
<dbReference type="InterPro" id="IPR004358">
    <property type="entry name" value="Sig_transdc_His_kin-like_C"/>
</dbReference>
<dbReference type="InterPro" id="IPR003661">
    <property type="entry name" value="HisK_dim/P_dom"/>
</dbReference>
<dbReference type="SMART" id="SM00387">
    <property type="entry name" value="HATPase_c"/>
    <property type="match status" value="1"/>
</dbReference>
<dbReference type="InterPro" id="IPR036890">
    <property type="entry name" value="HATPase_C_sf"/>
</dbReference>
<dbReference type="Gene3D" id="1.20.120.620">
    <property type="entry name" value="Backbone structure of the membrane domain of e. Coli histidine kinase receptor kdpd"/>
    <property type="match status" value="1"/>
</dbReference>
<dbReference type="InterPro" id="IPR003852">
    <property type="entry name" value="Sig_transdc_His_kinase_KdpD_N"/>
</dbReference>
<dbReference type="InterPro" id="IPR014729">
    <property type="entry name" value="Rossmann-like_a/b/a_fold"/>
</dbReference>
<evidence type="ECO:0000256" key="9">
    <source>
        <dbReference type="ARBA" id="ARBA00022840"/>
    </source>
</evidence>
<evidence type="ECO:0000256" key="1">
    <source>
        <dbReference type="ARBA" id="ARBA00000085"/>
    </source>
</evidence>
<dbReference type="Pfam" id="PF02518">
    <property type="entry name" value="HATPase_c"/>
    <property type="match status" value="1"/>
</dbReference>
<dbReference type="InterPro" id="IPR003594">
    <property type="entry name" value="HATPase_dom"/>
</dbReference>
<dbReference type="InterPro" id="IPR052023">
    <property type="entry name" value="Histidine_kinase_KdpD"/>
</dbReference>
<evidence type="ECO:0000256" key="12">
    <source>
        <dbReference type="ARBA" id="ARBA00023136"/>
    </source>
</evidence>
<keyword evidence="7" id="KW-0547">Nucleotide-binding</keyword>
<dbReference type="Gene3D" id="1.10.287.130">
    <property type="match status" value="1"/>
</dbReference>
<keyword evidence="5" id="KW-0808">Transferase</keyword>
<protein>
    <recommendedName>
        <fullName evidence="3">histidine kinase</fullName>
        <ecNumber evidence="3">2.7.13.3</ecNumber>
    </recommendedName>
</protein>
<dbReference type="EMBL" id="JAJKBJ010000003">
    <property type="protein sequence ID" value="MCL9683227.1"/>
    <property type="molecule type" value="Genomic_DNA"/>
</dbReference>
<keyword evidence="6 13" id="KW-0812">Transmembrane</keyword>
<keyword evidence="4" id="KW-0597">Phosphoprotein</keyword>
<dbReference type="PRINTS" id="PR00344">
    <property type="entry name" value="BCTRLSENSOR"/>
</dbReference>
<name>A0A9X2IBB1_9GAMM</name>
<dbReference type="Gene3D" id="3.40.50.620">
    <property type="entry name" value="HUPs"/>
    <property type="match status" value="1"/>
</dbReference>
<dbReference type="Gene3D" id="3.40.50.300">
    <property type="entry name" value="P-loop containing nucleotide triphosphate hydrolases"/>
    <property type="match status" value="1"/>
</dbReference>
<dbReference type="GO" id="GO:0005737">
    <property type="term" value="C:cytoplasm"/>
    <property type="evidence" value="ECO:0007669"/>
    <property type="project" value="UniProtKB-ARBA"/>
</dbReference>
<dbReference type="Pfam" id="PF02702">
    <property type="entry name" value="KdpD"/>
    <property type="match status" value="1"/>
</dbReference>
<keyword evidence="11" id="KW-0902">Two-component regulatory system</keyword>
<dbReference type="Pfam" id="PF13493">
    <property type="entry name" value="DUF4118"/>
    <property type="match status" value="1"/>
</dbReference>
<evidence type="ECO:0000313" key="15">
    <source>
        <dbReference type="EMBL" id="MCL9683227.1"/>
    </source>
</evidence>
<comment type="catalytic activity">
    <reaction evidence="1">
        <text>ATP + protein L-histidine = ADP + protein N-phospho-L-histidine.</text>
        <dbReference type="EC" id="2.7.13.3"/>
    </reaction>
</comment>
<sequence>MIESRPDPEKILQRVHDEERKERQGKLKIYLGAAPGVGKTYEMLRDAIDERNKGLDVIIGVAESHGREEIKRMMMNFEELPRQVIHYHDNKLFDFDIDAALKRNPGLILLDEMAHTNAPGQRHTKRWQDIKELLDRGINVYTTLNVQHIESLNDDVTQIIQAPVKETVPDFMIDRADTIELVDIPPEELLKRLHEGKIYIAQQAELAVEHFFRIGNLIALRALALRITAERVGAQVLSYRHDKHITQIWPTKEKILVCVGPGAESLKLIRAARRMATSLHAEWVAIYVETSRSRSSEQCKNNAIQNLRFAQQMGADTHFLSGPDIVTEVMSFAREHNVTQIMVWKTIRTRPRDLFFRHLADEIVRYSGEIDVYIMTGVQEKTKGIKIKKVPLEAKISWSTYAAATGIIVVATAINYLLYPYLPKINLIMVYLLSIIIVALYGQPGPSLLASVLSVLGFDFFFVSPQYSFTVNDLGYLFTFILMFFVSMVVSNLTLLTRRQADAARFSGQQASALYKLTRQLASTRGTDKLMETGLRFISQQFESKAVAFLAENGHLIFHDKLDVDESLSIKEQSIAQWVYDLGQPAGIGTPNLPFAKGLYLPLVGSENPIGVLRLTPLKIKRLLTPEQMHLLEACTNHLALAIEVDRTHEQKGKSALSRDKNYMDNALLRSIAHQLRAPLAVIMVAANSQIELARDLRPNKIRSLGREIYFESEQLNRLINNFLQITYLESRAATVHKQLHSLSDTLKTVLELFRLKLGNRRVKINMPENLPRFYYDNALIQDVFINLFDNVIQLTPPSYPLEISVVRNDEMVEVSVEDQGAGIMPDEITKLFEKFYRGRMITTERGLGLGLTICHRIIKAHGGTIWAENRKEGGAAFRFTLPLKV</sequence>
<dbReference type="FunFam" id="3.40.50.300:FF:000483">
    <property type="entry name" value="Sensor histidine kinase KdpD"/>
    <property type="match status" value="1"/>
</dbReference>
<evidence type="ECO:0000256" key="4">
    <source>
        <dbReference type="ARBA" id="ARBA00022553"/>
    </source>
</evidence>
<dbReference type="PROSITE" id="PS50109">
    <property type="entry name" value="HIS_KIN"/>
    <property type="match status" value="1"/>
</dbReference>
<evidence type="ECO:0000256" key="10">
    <source>
        <dbReference type="ARBA" id="ARBA00022989"/>
    </source>
</evidence>
<dbReference type="InterPro" id="IPR036097">
    <property type="entry name" value="HisK_dim/P_sf"/>
</dbReference>
<evidence type="ECO:0000256" key="5">
    <source>
        <dbReference type="ARBA" id="ARBA00022679"/>
    </source>
</evidence>
<dbReference type="SUPFAM" id="SSF47384">
    <property type="entry name" value="Homodimeric domain of signal transducing histidine kinase"/>
    <property type="match status" value="1"/>
</dbReference>
<feature type="transmembrane region" description="Helical" evidence="13">
    <location>
        <begin position="474"/>
        <end position="496"/>
    </location>
</feature>
<keyword evidence="10 13" id="KW-1133">Transmembrane helix</keyword>
<keyword evidence="16" id="KW-1185">Reference proteome</keyword>
<evidence type="ECO:0000256" key="11">
    <source>
        <dbReference type="ARBA" id="ARBA00023012"/>
    </source>
</evidence>
<dbReference type="InterPro" id="IPR038318">
    <property type="entry name" value="KdpD_sf"/>
</dbReference>
<dbReference type="InterPro" id="IPR005467">
    <property type="entry name" value="His_kinase_dom"/>
</dbReference>
<dbReference type="Pfam" id="PF13492">
    <property type="entry name" value="GAF_3"/>
    <property type="match status" value="1"/>
</dbReference>
<dbReference type="SUPFAM" id="SSF55781">
    <property type="entry name" value="GAF domain-like"/>
    <property type="match status" value="1"/>
</dbReference>
<evidence type="ECO:0000313" key="16">
    <source>
        <dbReference type="Proteomes" id="UP001139721"/>
    </source>
</evidence>
<dbReference type="InterPro" id="IPR029016">
    <property type="entry name" value="GAF-like_dom_sf"/>
</dbReference>
<accession>A0A9X2IBB1</accession>
<dbReference type="GO" id="GO:0000155">
    <property type="term" value="F:phosphorelay sensor kinase activity"/>
    <property type="evidence" value="ECO:0007669"/>
    <property type="project" value="InterPro"/>
</dbReference>
<dbReference type="InterPro" id="IPR025201">
    <property type="entry name" value="KdpD_TM"/>
</dbReference>
<keyword evidence="9" id="KW-0067">ATP-binding</keyword>
<feature type="transmembrane region" description="Helical" evidence="13">
    <location>
        <begin position="425"/>
        <end position="441"/>
    </location>
</feature>
<feature type="transmembrane region" description="Helical" evidence="13">
    <location>
        <begin position="398"/>
        <end position="419"/>
    </location>
</feature>